<evidence type="ECO:0000313" key="2">
    <source>
        <dbReference type="Proteomes" id="UP000199754"/>
    </source>
</evidence>
<dbReference type="SUPFAM" id="SSF53474">
    <property type="entry name" value="alpha/beta-Hydrolases"/>
    <property type="match status" value="1"/>
</dbReference>
<accession>A0A221K675</accession>
<proteinExistence type="predicted"/>
<geneLocation type="plasmid" evidence="1 2">
    <name>pSMR1-1</name>
</geneLocation>
<keyword evidence="1" id="KW-0614">Plasmid</keyword>
<dbReference type="KEGG" id="spse:SULPSESMR1_04803"/>
<evidence type="ECO:0000313" key="1">
    <source>
        <dbReference type="EMBL" id="ASM74499.1"/>
    </source>
</evidence>
<protein>
    <submittedName>
        <fullName evidence="1">Uncharacterized protein</fullName>
    </submittedName>
</protein>
<keyword evidence="2" id="KW-1185">Reference proteome</keyword>
<reference evidence="1 2" key="1">
    <citation type="submission" date="2017-07" db="EMBL/GenBank/DDBJ databases">
        <title>Genome Sequence of Sulfitobacter pseudonitzschiae Strain SMR1 Isolated from a culture of the Diatom Skeletonema marinoi.</title>
        <authorList>
            <person name="Topel M."/>
            <person name="Pinder M.I.M."/>
            <person name="Johansson O.N."/>
            <person name="Kourtchenko O."/>
            <person name="Godhe A."/>
            <person name="Clarke A.K."/>
        </authorList>
    </citation>
    <scope>NUCLEOTIDE SEQUENCE [LARGE SCALE GENOMIC DNA]</scope>
    <source>
        <strain evidence="1 2">SMR1</strain>
        <plasmid evidence="1 2">pSMR1-1</plasmid>
    </source>
</reference>
<gene>
    <name evidence="1" type="ORF">SULPSESMR1_04803</name>
</gene>
<name>A0A221K675_9RHOB</name>
<dbReference type="AlphaFoldDB" id="A0A221K675"/>
<dbReference type="Gene3D" id="3.40.50.1820">
    <property type="entry name" value="alpha/beta hydrolase"/>
    <property type="match status" value="1"/>
</dbReference>
<dbReference type="RefSeq" id="WP_162791888.1">
    <property type="nucleotide sequence ID" value="NZ_CP022416.1"/>
</dbReference>
<dbReference type="Proteomes" id="UP000199754">
    <property type="component" value="Plasmid pSMR1-1"/>
</dbReference>
<organism evidence="1 2">
    <name type="scientific">Pseudosulfitobacter pseudonitzschiae</name>
    <dbReference type="NCBI Taxonomy" id="1402135"/>
    <lineage>
        <taxon>Bacteria</taxon>
        <taxon>Pseudomonadati</taxon>
        <taxon>Pseudomonadota</taxon>
        <taxon>Alphaproteobacteria</taxon>
        <taxon>Rhodobacterales</taxon>
        <taxon>Roseobacteraceae</taxon>
        <taxon>Pseudosulfitobacter</taxon>
    </lineage>
</organism>
<dbReference type="EMBL" id="CP022416">
    <property type="protein sequence ID" value="ASM74499.1"/>
    <property type="molecule type" value="Genomic_DNA"/>
</dbReference>
<dbReference type="InterPro" id="IPR029058">
    <property type="entry name" value="AB_hydrolase_fold"/>
</dbReference>
<sequence length="515" mass="56376">MGRRAGNHETVAAAETYEAAIHDVLSVLQLDQQGAPVPDAFWQPTIYLDCGRRLTPLHPLDAVNADALLKAARDILENVARGSERPVAIDLRDDYLVVRVASSAPSRSAFIAVLSREDVATFLAETFPHVHLPPALQWLLSLQLAGIGLKAGAERDKRSIETRKRQSQQLRAAFEIEDMATLGRQVSNALVVALDRYVHPHHSGVGKSVAAYVDRYMPVGTRLYSLCDRDGTTFPVLDMGPLDGEPVLTLHAMALPDIRVQDIACLNDLGLRLIWPLRHGVCAPDATALSHKEHVDHALRGALMALQVLCGGRAQVLAFAAASKLGIELAHREPAAVSALHVAGVCLREGRPETGPRRLARGVLALAANRPALLDPILGQFETHLRKPGVFEGFLKRQFAESSADLSIIEAELNGPFGSRRFRDALLDSAASARHDFLFQSDLGWSRASADLPIHLHHGDKDRIHPLPLIEALNKRLPNSVLHRHQNVGQLFCHEHFMPLWFIVAGHNRHGDQAG</sequence>